<keyword evidence="3" id="KW-1185">Reference proteome</keyword>
<protein>
    <submittedName>
        <fullName evidence="2">Uncharacterized protein</fullName>
    </submittedName>
</protein>
<dbReference type="AlphaFoldDB" id="A0A858BRD5"/>
<reference evidence="2 3" key="1">
    <citation type="submission" date="2020-02" db="EMBL/GenBank/DDBJ databases">
        <authorList>
            <person name="Kim Y.B."/>
            <person name="Roh S.W."/>
        </authorList>
    </citation>
    <scope>NUCLEOTIDE SEQUENCE [LARGE SCALE GENOMIC DNA]</scope>
    <source>
        <strain evidence="2 3">DSM 103574</strain>
    </source>
</reference>
<dbReference type="RefSeq" id="WP_163065017.1">
    <property type="nucleotide sequence ID" value="NZ_CP048649.1"/>
</dbReference>
<dbReference type="EMBL" id="CP048649">
    <property type="protein sequence ID" value="QIB68097.1"/>
    <property type="molecule type" value="Genomic_DNA"/>
</dbReference>
<feature type="region of interest" description="Disordered" evidence="1">
    <location>
        <begin position="27"/>
        <end position="56"/>
    </location>
</feature>
<name>A0A858BRD5_9FIRM</name>
<organism evidence="2 3">
    <name type="scientific">Aminipila butyrica</name>
    <dbReference type="NCBI Taxonomy" id="433296"/>
    <lineage>
        <taxon>Bacteria</taxon>
        <taxon>Bacillati</taxon>
        <taxon>Bacillota</taxon>
        <taxon>Clostridia</taxon>
        <taxon>Peptostreptococcales</taxon>
        <taxon>Anaerovoracaceae</taxon>
        <taxon>Aminipila</taxon>
    </lineage>
</organism>
<evidence type="ECO:0000313" key="2">
    <source>
        <dbReference type="EMBL" id="QIB68097.1"/>
    </source>
</evidence>
<accession>A0A858BRD5</accession>
<proteinExistence type="predicted"/>
<evidence type="ECO:0000313" key="3">
    <source>
        <dbReference type="Proteomes" id="UP000466848"/>
    </source>
</evidence>
<dbReference type="Proteomes" id="UP000466848">
    <property type="component" value="Chromosome"/>
</dbReference>
<gene>
    <name evidence="2" type="ORF">Ami103574_01675</name>
</gene>
<sequence>MDQADSFKPEGEDLWFGNEAYAEQLVKNGNLPPGSFEHQNLGHNAKKEGLGPNTKR</sequence>
<evidence type="ECO:0000256" key="1">
    <source>
        <dbReference type="SAM" id="MobiDB-lite"/>
    </source>
</evidence>
<dbReference type="KEGG" id="abut:Ami103574_01675"/>